<sequence>MKLTRIFAGLLLLIITISSVFAGAVLDVVKPDIVISQKVKRDYIPLTNIGNEKGTFIVQVKNVTDPKHIVTYSNSELKNLPVIITPILIRNLGAGNNKRISVRAKGKITEPMKLQLVISEYKKSADDKTEIAEDAAGIDVQGSIHYIANVAIS</sequence>
<dbReference type="RefSeq" id="WP_117001210.1">
    <property type="nucleotide sequence ID" value="NZ_BMJS01000001.1"/>
</dbReference>
<keyword evidence="1" id="KW-0732">Signal</keyword>
<comment type="caution">
    <text evidence="2">The sequence shown here is derived from an EMBL/GenBank/DDBJ whole genome shotgun (WGS) entry which is preliminary data.</text>
</comment>
<reference evidence="2" key="1">
    <citation type="journal article" date="2014" name="Int. J. Syst. Evol. Microbiol.">
        <title>Complete genome sequence of Corynebacterium casei LMG S-19264T (=DSM 44701T), isolated from a smear-ripened cheese.</title>
        <authorList>
            <consortium name="US DOE Joint Genome Institute (JGI-PGF)"/>
            <person name="Walter F."/>
            <person name="Albersmeier A."/>
            <person name="Kalinowski J."/>
            <person name="Ruckert C."/>
        </authorList>
    </citation>
    <scope>NUCLEOTIDE SEQUENCE</scope>
    <source>
        <strain evidence="2">CGMCC 1.15758</strain>
    </source>
</reference>
<accession>A0A8J3E7L5</accession>
<dbReference type="EMBL" id="BMJS01000001">
    <property type="protein sequence ID" value="GGF88242.1"/>
    <property type="molecule type" value="Genomic_DNA"/>
</dbReference>
<organism evidence="2 3">
    <name type="scientific">Cysteiniphilum litorale</name>
    <dbReference type="NCBI Taxonomy" id="2056700"/>
    <lineage>
        <taxon>Bacteria</taxon>
        <taxon>Pseudomonadati</taxon>
        <taxon>Pseudomonadota</taxon>
        <taxon>Gammaproteobacteria</taxon>
        <taxon>Thiotrichales</taxon>
        <taxon>Fastidiosibacteraceae</taxon>
        <taxon>Cysteiniphilum</taxon>
    </lineage>
</organism>
<proteinExistence type="predicted"/>
<dbReference type="AlphaFoldDB" id="A0A8J3E7L5"/>
<keyword evidence="3" id="KW-1185">Reference proteome</keyword>
<evidence type="ECO:0000313" key="2">
    <source>
        <dbReference type="EMBL" id="GGF88242.1"/>
    </source>
</evidence>
<gene>
    <name evidence="2" type="ORF">GCM10010995_01860</name>
</gene>
<dbReference type="OrthoDB" id="5623657at2"/>
<reference evidence="2" key="2">
    <citation type="submission" date="2020-09" db="EMBL/GenBank/DDBJ databases">
        <authorList>
            <person name="Sun Q."/>
            <person name="Zhou Y."/>
        </authorList>
    </citation>
    <scope>NUCLEOTIDE SEQUENCE</scope>
    <source>
        <strain evidence="2">CGMCC 1.15758</strain>
    </source>
</reference>
<feature type="chain" id="PRO_5035194288" evidence="1">
    <location>
        <begin position="23"/>
        <end position="153"/>
    </location>
</feature>
<protein>
    <submittedName>
        <fullName evidence="2">Uncharacterized protein</fullName>
    </submittedName>
</protein>
<evidence type="ECO:0000256" key="1">
    <source>
        <dbReference type="SAM" id="SignalP"/>
    </source>
</evidence>
<dbReference type="Proteomes" id="UP000636949">
    <property type="component" value="Unassembled WGS sequence"/>
</dbReference>
<name>A0A8J3E7L5_9GAMM</name>
<feature type="signal peptide" evidence="1">
    <location>
        <begin position="1"/>
        <end position="22"/>
    </location>
</feature>
<evidence type="ECO:0000313" key="3">
    <source>
        <dbReference type="Proteomes" id="UP000636949"/>
    </source>
</evidence>